<dbReference type="PANTHER" id="PTHR32308:SF10">
    <property type="entry name" value="CITRATE LYASE SUBUNIT BETA"/>
    <property type="match status" value="1"/>
</dbReference>
<accession>A0ABN2A4L6</accession>
<keyword evidence="5" id="KW-0456">Lyase</keyword>
<dbReference type="GO" id="GO:0016829">
    <property type="term" value="F:lyase activity"/>
    <property type="evidence" value="ECO:0007669"/>
    <property type="project" value="UniProtKB-KW"/>
</dbReference>
<dbReference type="Gene3D" id="3.20.20.60">
    <property type="entry name" value="Phosphoenolpyruvate-binding domains"/>
    <property type="match status" value="1"/>
</dbReference>
<evidence type="ECO:0000313" key="5">
    <source>
        <dbReference type="EMBL" id="GAA1510605.1"/>
    </source>
</evidence>
<sequence length="300" mass="32108">MLFLPGHRPTWVEKAIRAGADAICLDLEDAVPAGEKEAARAVVAESVGRAKRLKPNIGVLVRVNGLPTGMTGFDLEAVMVPGVDGIFAPKIEDAADALRFDTLVEWFERRNGVSDVGLAIPMETAKAFANVEAIAASTPRIGIILGSTAEHADVAREIGFEWTPQGLETLAHRARVLLACRVAGVHAMTGLWERIHDLDGLRAFCDQGRQIGFRGQIAIHPSHVDVINQAFGPSPEDIAFYRGLVEAYQAAADAGSGAAVYRGRHIDKAHVDKATEWLARAEQVTEFDAAPAAEGEGQHA</sequence>
<organism evidence="5 6">
    <name type="scientific">Dactylosporangium maewongense</name>
    <dbReference type="NCBI Taxonomy" id="634393"/>
    <lineage>
        <taxon>Bacteria</taxon>
        <taxon>Bacillati</taxon>
        <taxon>Actinomycetota</taxon>
        <taxon>Actinomycetes</taxon>
        <taxon>Micromonosporales</taxon>
        <taxon>Micromonosporaceae</taxon>
        <taxon>Dactylosporangium</taxon>
    </lineage>
</organism>
<dbReference type="EMBL" id="BAAAQD010000004">
    <property type="protein sequence ID" value="GAA1510605.1"/>
    <property type="molecule type" value="Genomic_DNA"/>
</dbReference>
<dbReference type="InterPro" id="IPR040442">
    <property type="entry name" value="Pyrv_kinase-like_dom_sf"/>
</dbReference>
<dbReference type="RefSeq" id="WP_344502075.1">
    <property type="nucleotide sequence ID" value="NZ_BAAAQD010000004.1"/>
</dbReference>
<keyword evidence="6" id="KW-1185">Reference proteome</keyword>
<gene>
    <name evidence="5" type="ORF">GCM10009827_025980</name>
</gene>
<dbReference type="InterPro" id="IPR011206">
    <property type="entry name" value="Citrate_lyase_beta/mcl1/mcl2"/>
</dbReference>
<evidence type="ECO:0000313" key="6">
    <source>
        <dbReference type="Proteomes" id="UP001501470"/>
    </source>
</evidence>
<dbReference type="SUPFAM" id="SSF51621">
    <property type="entry name" value="Phosphoenolpyruvate/pyruvate domain"/>
    <property type="match status" value="1"/>
</dbReference>
<feature type="domain" description="HpcH/HpaI aldolase/citrate lyase" evidence="4">
    <location>
        <begin position="1"/>
        <end position="221"/>
    </location>
</feature>
<reference evidence="5 6" key="1">
    <citation type="journal article" date="2019" name="Int. J. Syst. Evol. Microbiol.">
        <title>The Global Catalogue of Microorganisms (GCM) 10K type strain sequencing project: providing services to taxonomists for standard genome sequencing and annotation.</title>
        <authorList>
            <consortium name="The Broad Institute Genomics Platform"/>
            <consortium name="The Broad Institute Genome Sequencing Center for Infectious Disease"/>
            <person name="Wu L."/>
            <person name="Ma J."/>
        </authorList>
    </citation>
    <scope>NUCLEOTIDE SEQUENCE [LARGE SCALE GENOMIC DNA]</scope>
    <source>
        <strain evidence="5 6">JCM 15933</strain>
    </source>
</reference>
<evidence type="ECO:0000256" key="3">
    <source>
        <dbReference type="ARBA" id="ARBA00022842"/>
    </source>
</evidence>
<dbReference type="PIRSF" id="PIRSF015582">
    <property type="entry name" value="Cit_lyase_B"/>
    <property type="match status" value="1"/>
</dbReference>
<comment type="cofactor">
    <cofactor evidence="1">
        <name>Mg(2+)</name>
        <dbReference type="ChEBI" id="CHEBI:18420"/>
    </cofactor>
</comment>
<dbReference type="Proteomes" id="UP001501470">
    <property type="component" value="Unassembled WGS sequence"/>
</dbReference>
<dbReference type="InterPro" id="IPR015813">
    <property type="entry name" value="Pyrv/PenolPyrv_kinase-like_dom"/>
</dbReference>
<keyword evidence="2" id="KW-0479">Metal-binding</keyword>
<proteinExistence type="predicted"/>
<evidence type="ECO:0000256" key="1">
    <source>
        <dbReference type="ARBA" id="ARBA00001946"/>
    </source>
</evidence>
<protein>
    <submittedName>
        <fullName evidence="5">CoA ester lyase</fullName>
    </submittedName>
</protein>
<dbReference type="PANTHER" id="PTHR32308">
    <property type="entry name" value="LYASE BETA SUBUNIT, PUTATIVE (AFU_ORTHOLOGUE AFUA_4G13030)-RELATED"/>
    <property type="match status" value="1"/>
</dbReference>
<evidence type="ECO:0000256" key="2">
    <source>
        <dbReference type="ARBA" id="ARBA00022723"/>
    </source>
</evidence>
<comment type="caution">
    <text evidence="5">The sequence shown here is derived from an EMBL/GenBank/DDBJ whole genome shotgun (WGS) entry which is preliminary data.</text>
</comment>
<keyword evidence="3" id="KW-0460">Magnesium</keyword>
<evidence type="ECO:0000259" key="4">
    <source>
        <dbReference type="Pfam" id="PF03328"/>
    </source>
</evidence>
<dbReference type="Pfam" id="PF03328">
    <property type="entry name" value="HpcH_HpaI"/>
    <property type="match status" value="1"/>
</dbReference>
<name>A0ABN2A4L6_9ACTN</name>
<dbReference type="InterPro" id="IPR005000">
    <property type="entry name" value="Aldolase/citrate-lyase_domain"/>
</dbReference>